<gene>
    <name evidence="1" type="ORF">ACZ76_14725</name>
</gene>
<dbReference type="Proteomes" id="UP000069914">
    <property type="component" value="Chromosome"/>
</dbReference>
<evidence type="ECO:0000313" key="2">
    <source>
        <dbReference type="Proteomes" id="UP000069914"/>
    </source>
</evidence>
<protein>
    <recommendedName>
        <fullName evidence="3">Phage-like protein</fullName>
    </recommendedName>
</protein>
<proteinExistence type="predicted"/>
<evidence type="ECO:0000313" key="1">
    <source>
        <dbReference type="EMBL" id="AKP34688.1"/>
    </source>
</evidence>
<reference evidence="1 2" key="1">
    <citation type="journal article" date="2015" name="Genome Announc.">
        <title>De Novo Genome Sequence of Yersinia aleksiciae Y159T.</title>
        <authorList>
            <person name="Sprague L.D."/>
            <person name="Neubauer H."/>
        </authorList>
    </citation>
    <scope>NUCLEOTIDE SEQUENCE [LARGE SCALE GENOMIC DNA]</scope>
    <source>
        <strain evidence="1 2">159</strain>
    </source>
</reference>
<sequence>MESEDGKIFIEKSENYTSDYSESFGYSTFGPVSNRTSSINFFKMIPEWIEGSDEEVYIRKYVFATVKMDEEMALKLADFIYEQHETAKKKEEEENADE</sequence>
<accession>A0ABN4HAK3</accession>
<dbReference type="RefSeq" id="WP_048619600.1">
    <property type="nucleotide sequence ID" value="NZ_CABMLM010000011.1"/>
</dbReference>
<dbReference type="GeneID" id="61903133"/>
<organism evidence="1 2">
    <name type="scientific">Yersinia aleksiciae</name>
    <dbReference type="NCBI Taxonomy" id="263819"/>
    <lineage>
        <taxon>Bacteria</taxon>
        <taxon>Pseudomonadati</taxon>
        <taxon>Pseudomonadota</taxon>
        <taxon>Gammaproteobacteria</taxon>
        <taxon>Enterobacterales</taxon>
        <taxon>Yersiniaceae</taxon>
        <taxon>Yersinia</taxon>
    </lineage>
</organism>
<name>A0ABN4HAK3_YERAE</name>
<keyword evidence="2" id="KW-1185">Reference proteome</keyword>
<dbReference type="EMBL" id="CP011975">
    <property type="protein sequence ID" value="AKP34688.1"/>
    <property type="molecule type" value="Genomic_DNA"/>
</dbReference>
<evidence type="ECO:0008006" key="3">
    <source>
        <dbReference type="Google" id="ProtNLM"/>
    </source>
</evidence>